<gene>
    <name evidence="3" type="ORF">AGABI1DRAFT_97118</name>
</gene>
<dbReference type="GO" id="GO:0016405">
    <property type="term" value="F:CoA-ligase activity"/>
    <property type="evidence" value="ECO:0007669"/>
    <property type="project" value="TreeGrafter"/>
</dbReference>
<dbReference type="InterPro" id="IPR025110">
    <property type="entry name" value="AMP-bd_C"/>
</dbReference>
<dbReference type="RefSeq" id="XP_007325849.1">
    <property type="nucleotide sequence ID" value="XM_007325787.1"/>
</dbReference>
<dbReference type="OMA" id="RDPYTCG"/>
<dbReference type="KEGG" id="abp:AGABI1DRAFT97118"/>
<proteinExistence type="predicted"/>
<feature type="domain" description="AMP-binding enzyme C-terminal" evidence="2">
    <location>
        <begin position="417"/>
        <end position="504"/>
    </location>
</feature>
<dbReference type="PANTHER" id="PTHR24096:SF422">
    <property type="entry name" value="BCDNA.GH02901"/>
    <property type="match status" value="1"/>
</dbReference>
<dbReference type="PANTHER" id="PTHR24096">
    <property type="entry name" value="LONG-CHAIN-FATTY-ACID--COA LIGASE"/>
    <property type="match status" value="1"/>
</dbReference>
<dbReference type="EMBL" id="JH971385">
    <property type="protein sequence ID" value="EKM84183.1"/>
    <property type="molecule type" value="Genomic_DNA"/>
</dbReference>
<dbReference type="AlphaFoldDB" id="K5XKW9"/>
<dbReference type="Proteomes" id="UP000008493">
    <property type="component" value="Unassembled WGS sequence"/>
</dbReference>
<dbReference type="Gene3D" id="3.30.300.30">
    <property type="match status" value="1"/>
</dbReference>
<sequence>MEFFVDEPEPYIPDHLTLPQFMWDTSAVARPHRGPEIPYFIEEATGRKIFEEEANYAVLIWAIHLLGAIVTPGNPFYTAEELAHQIKLTKASLVIAHPACQETVFKVVKGNVIPESRVVIIRDPIFDHIPTLNSLLSLGESSKEAFEERRLSKGEARKALAFLSLSSGTTAITHFAVLANVLQTSAHWRINDPSWPNKIVSPGDVGLGDIYGLVVLLHLQLFCGASILVVPKFDFRRFLQSVDKYRVSILLLVPPQIVLLCKQEAVKKYDFSHVKLCMSGAAPLSGELCATLRQVFPNATIGQSYGLTETVATVSFIRPDTKDIPVGSCGRLVPGIKARVIKPDGTMAGEGEEGELLVTGPAMASGYLDNEAATNQTFVDSWVHTGDVVIIRNNEVYVVDRVKEVLKVKGFQVTPAELEGHLLLHSDIVDSCIVGIKDDYSGELPFAYVVLRPTSAERIKGNPAAAQELKKSIFKHVADSKVRYKWLTGGIEFLDAIPKNPTGKILRRVLREKARSLPTPTKTKL</sequence>
<dbReference type="Pfam" id="PF00501">
    <property type="entry name" value="AMP-binding"/>
    <property type="match status" value="1"/>
</dbReference>
<feature type="domain" description="AMP-dependent synthetase/ligase" evidence="1">
    <location>
        <begin position="54"/>
        <end position="368"/>
    </location>
</feature>
<name>K5XKW9_AGABU</name>
<evidence type="ECO:0000259" key="1">
    <source>
        <dbReference type="Pfam" id="PF00501"/>
    </source>
</evidence>
<evidence type="ECO:0000313" key="3">
    <source>
        <dbReference type="EMBL" id="EKM84183.1"/>
    </source>
</evidence>
<dbReference type="SUPFAM" id="SSF56801">
    <property type="entry name" value="Acetyl-CoA synthetase-like"/>
    <property type="match status" value="1"/>
</dbReference>
<evidence type="ECO:0000259" key="2">
    <source>
        <dbReference type="Pfam" id="PF13193"/>
    </source>
</evidence>
<dbReference type="GeneID" id="18832913"/>
<accession>K5XKW9</accession>
<evidence type="ECO:0000313" key="4">
    <source>
        <dbReference type="Proteomes" id="UP000008493"/>
    </source>
</evidence>
<protein>
    <submittedName>
        <fullName evidence="3">Uncharacterized protein</fullName>
    </submittedName>
</protein>
<reference evidence="4" key="1">
    <citation type="journal article" date="2012" name="Proc. Natl. Acad. Sci. U.S.A.">
        <title>Genome sequence of the button mushroom Agaricus bisporus reveals mechanisms governing adaptation to a humic-rich ecological niche.</title>
        <authorList>
            <person name="Morin E."/>
            <person name="Kohler A."/>
            <person name="Baker A.R."/>
            <person name="Foulongne-Oriol M."/>
            <person name="Lombard V."/>
            <person name="Nagy L.G."/>
            <person name="Ohm R.A."/>
            <person name="Patyshakuliyeva A."/>
            <person name="Brun A."/>
            <person name="Aerts A.L."/>
            <person name="Bailey A.M."/>
            <person name="Billette C."/>
            <person name="Coutinho P.M."/>
            <person name="Deakin G."/>
            <person name="Doddapaneni H."/>
            <person name="Floudas D."/>
            <person name="Grimwood J."/>
            <person name="Hilden K."/>
            <person name="Kuees U."/>
            <person name="LaButti K.M."/>
            <person name="Lapidus A."/>
            <person name="Lindquist E.A."/>
            <person name="Lucas S.M."/>
            <person name="Murat C."/>
            <person name="Riley R.W."/>
            <person name="Salamov A.A."/>
            <person name="Schmutz J."/>
            <person name="Subramanian V."/>
            <person name="Woesten H.A.B."/>
            <person name="Xu J."/>
            <person name="Eastwood D.C."/>
            <person name="Foster G.D."/>
            <person name="Sonnenberg A.S."/>
            <person name="Cullen D."/>
            <person name="de Vries R.P."/>
            <person name="Lundell T."/>
            <person name="Hibbett D.S."/>
            <person name="Henrissat B."/>
            <person name="Burton K.S."/>
            <person name="Kerrigan R.W."/>
            <person name="Challen M.P."/>
            <person name="Grigoriev I.V."/>
            <person name="Martin F."/>
        </authorList>
    </citation>
    <scope>NUCLEOTIDE SEQUENCE [LARGE SCALE GENOMIC DNA]</scope>
    <source>
        <strain evidence="4">JB137-S8 / ATCC MYA-4627 / FGSC 10392</strain>
    </source>
</reference>
<dbReference type="InParanoid" id="K5XKW9"/>
<dbReference type="Gene3D" id="3.40.50.980">
    <property type="match status" value="2"/>
</dbReference>
<dbReference type="OrthoDB" id="6509636at2759"/>
<dbReference type="Gene3D" id="2.30.38.10">
    <property type="entry name" value="Luciferase, Domain 3"/>
    <property type="match status" value="1"/>
</dbReference>
<dbReference type="eggNOG" id="KOG1176">
    <property type="taxonomic scope" value="Eukaryota"/>
</dbReference>
<dbReference type="InterPro" id="IPR045851">
    <property type="entry name" value="AMP-bd_C_sf"/>
</dbReference>
<dbReference type="InterPro" id="IPR000873">
    <property type="entry name" value="AMP-dep_synth/lig_dom"/>
</dbReference>
<organism evidence="3 4">
    <name type="scientific">Agaricus bisporus var. burnettii (strain JB137-S8 / ATCC MYA-4627 / FGSC 10392)</name>
    <name type="common">White button mushroom</name>
    <dbReference type="NCBI Taxonomy" id="597362"/>
    <lineage>
        <taxon>Eukaryota</taxon>
        <taxon>Fungi</taxon>
        <taxon>Dikarya</taxon>
        <taxon>Basidiomycota</taxon>
        <taxon>Agaricomycotina</taxon>
        <taxon>Agaricomycetes</taxon>
        <taxon>Agaricomycetidae</taxon>
        <taxon>Agaricales</taxon>
        <taxon>Agaricineae</taxon>
        <taxon>Agaricaceae</taxon>
        <taxon>Agaricus</taxon>
    </lineage>
</organism>
<keyword evidence="4" id="KW-1185">Reference proteome</keyword>
<dbReference type="STRING" id="597362.K5XKW9"/>
<dbReference type="HOGENOM" id="CLU_000022_59_2_1"/>
<dbReference type="Pfam" id="PF13193">
    <property type="entry name" value="AMP-binding_C"/>
    <property type="match status" value="1"/>
</dbReference>